<dbReference type="Gene3D" id="2.60.120.260">
    <property type="entry name" value="Galactose-binding domain-like"/>
    <property type="match status" value="1"/>
</dbReference>
<evidence type="ECO:0000313" key="2">
    <source>
        <dbReference type="EMBL" id="MBF4468783.1"/>
    </source>
</evidence>
<evidence type="ECO:0000313" key="3">
    <source>
        <dbReference type="Proteomes" id="UP000658733"/>
    </source>
</evidence>
<name>A0A843AFV7_METAZ</name>
<dbReference type="RefSeq" id="WP_278522799.1">
    <property type="nucleotide sequence ID" value="NZ_JADIIN010000043.1"/>
</dbReference>
<accession>A0A843AFV7</accession>
<evidence type="ECO:0000256" key="1">
    <source>
        <dbReference type="SAM" id="MobiDB-lite"/>
    </source>
</evidence>
<feature type="region of interest" description="Disordered" evidence="1">
    <location>
        <begin position="309"/>
        <end position="328"/>
    </location>
</feature>
<dbReference type="Proteomes" id="UP000658733">
    <property type="component" value="Unassembled WGS sequence"/>
</dbReference>
<comment type="caution">
    <text evidence="2">The sequence shown here is derived from an EMBL/GenBank/DDBJ whole genome shotgun (WGS) entry which is preliminary data.</text>
</comment>
<gene>
    <name evidence="2" type="ORF">ISP01_05195</name>
</gene>
<dbReference type="EMBL" id="JADIIN010000043">
    <property type="protein sequence ID" value="MBF4468783.1"/>
    <property type="molecule type" value="Genomic_DNA"/>
</dbReference>
<dbReference type="AlphaFoldDB" id="A0A843AFV7"/>
<proteinExistence type="predicted"/>
<sequence>MSDIEYIQRGYETNLTEYLEQGNNIKLEIIRHNPYNYFISSPKKKGKITLTNTKETTYNGLRGWTSKDNKSFSIKFNYNSKEASKYTFDILWAKTGAGQYQITLNNKKQGLKKATIKDTQFQRIQTTQKLIKGNNTITLQCTKNMIIVAVHLRKLDYYTGTADNSFDYGTKPLTVTKFNIKQAGDYEISELSAEIFYSKAYEDKNTSTNLVFDYRDEINVYIKNTSGKFDKPVFGGYISNANADDKLTTITLNCASRLKDADLRKLTTDIVLANGESDSIKKSYTNYSDILLHLLLTIETPIQHNISSTRNTELKSRKTGLNSPLTKKHNGKKVKVKKMVKKVNKTNIILQNKPNKKVTGGAVLWDQIWNKENVNIKNYPTFYIKYGLGEQLKTTYVRKKLKSGKYSKKKTKVTTGGFDKDKPFQGYIRVQFSYDYTNKKGTLVKGYSRKAKRLNAYIDFTKEYMDVSYKLGDIKPVFSYNTIREGNLNIYNLLSSATGKTNIYLKQIAILNKNGNDALYDKQNKKSSCKIVITSTGLKKGSEINPESLGTSGKTVLESLKTVGEKSEYHMKLDYGSRRHSDTAIFFLNTKTSAKMSFREDTNILELSDVKAKAVETLVNNSVKVYKSKKSENSDKTVNKFTTVRDLDSIIRYGEHTDIEVLSDQVGSKMAYYLAKNDPDRNTELTYSYTITVNNYYPLIIGDFVECVFSKKYLNDIKTVESVEIDYDPSTRPVVSMKCGMDQVARNMRIKKGIEKNRKVARSKNITFYGGAEWDDSIENMEW</sequence>
<protein>
    <submittedName>
        <fullName evidence="2">Uncharacterized protein</fullName>
    </submittedName>
</protein>
<reference evidence="2" key="1">
    <citation type="submission" date="2020-10" db="EMBL/GenBank/DDBJ databases">
        <title>Dehalococcoides mccartyi of a TCE/Cr reducing biochatode.</title>
        <authorList>
            <person name="Matturro B."/>
        </authorList>
    </citation>
    <scope>NUCLEOTIDE SEQUENCE</scope>
    <source>
        <strain evidence="2">Bin4</strain>
    </source>
</reference>
<organism evidence="2 3">
    <name type="scientific">Methanobrevibacter arboriphilus</name>
    <dbReference type="NCBI Taxonomy" id="39441"/>
    <lineage>
        <taxon>Archaea</taxon>
        <taxon>Methanobacteriati</taxon>
        <taxon>Methanobacteriota</taxon>
        <taxon>Methanomada group</taxon>
        <taxon>Methanobacteria</taxon>
        <taxon>Methanobacteriales</taxon>
        <taxon>Methanobacteriaceae</taxon>
        <taxon>Methanobrevibacter</taxon>
    </lineage>
</organism>